<feature type="domain" description="Centrosomal protein of 85 kDa-like CC4 coiled-coil" evidence="3">
    <location>
        <begin position="623"/>
        <end position="710"/>
    </location>
</feature>
<evidence type="ECO:0000313" key="8">
    <source>
        <dbReference type="RefSeq" id="XP_013385154.1"/>
    </source>
</evidence>
<feature type="region of interest" description="Disordered" evidence="2">
    <location>
        <begin position="189"/>
        <end position="310"/>
    </location>
</feature>
<feature type="coiled-coil region" evidence="1">
    <location>
        <begin position="540"/>
        <end position="720"/>
    </location>
</feature>
<keyword evidence="1" id="KW-0175">Coiled coil</keyword>
<dbReference type="Pfam" id="PF24555">
    <property type="entry name" value="CC4_CEP85"/>
    <property type="match status" value="1"/>
</dbReference>
<dbReference type="AlphaFoldDB" id="A0A1S3HGH1"/>
<organism evidence="4 6">
    <name type="scientific">Lingula anatina</name>
    <name type="common">Brachiopod</name>
    <name type="synonym">Lingula unguis</name>
    <dbReference type="NCBI Taxonomy" id="7574"/>
    <lineage>
        <taxon>Eukaryota</taxon>
        <taxon>Metazoa</taxon>
        <taxon>Spiralia</taxon>
        <taxon>Lophotrochozoa</taxon>
        <taxon>Brachiopoda</taxon>
        <taxon>Linguliformea</taxon>
        <taxon>Lingulata</taxon>
        <taxon>Lingulida</taxon>
        <taxon>Linguloidea</taxon>
        <taxon>Lingulidae</taxon>
        <taxon>Lingula</taxon>
    </lineage>
</organism>
<evidence type="ECO:0000256" key="2">
    <source>
        <dbReference type="SAM" id="MobiDB-lite"/>
    </source>
</evidence>
<feature type="compositionally biased region" description="Polar residues" evidence="2">
    <location>
        <begin position="296"/>
        <end position="310"/>
    </location>
</feature>
<dbReference type="RefSeq" id="XP_013385151.1">
    <property type="nucleotide sequence ID" value="XM_013529697.1"/>
</dbReference>
<sequence>MLKKGFLSPLKSIYHSVQTNVPDYQKMIEQQNETRGCNGNYVTPPGPSNRPNYSDFATPKLSVIKTRVKRTGQQVTTRHGSYSETIPHNASAPQIYSSHGINMHRSSSTEFLQHCDLYNERPLHITRQLGSTSSLPQTDYVEKDVNHTGATLSSSKTFSHGHQYPTSNMNKPQGPAFNQEVLHSAQNHHGYSTGQIPRGATDGQDFGEPRRYYPTVADHAISQHQQATKSSSLPNSPRHSHMPHSPQIQNNAHQVPAGDFYPNNNSEAATSTGHDGGHPLHSTPVEDPGGEGGHYPSQSSHGYTLSSMTSGQSSIASATVNDLTQWQQQHQHQLLRQRFSMTKTTDSGPLLGAEFPSMASNDSTHKWDALKRVADSIIKEKDMIIERQRMKIMQVEQQSKDYEGKLHRALQTQADRDGDILSIKLQEMQYDNASLKAHLAEITSSKDQQIEELQRKLGETEYNLQELKTTSKNDAGVKSSEIENLKAKLSQKEDTILHWKEKYNEIEDKFSESRNKVKSLEHYLEDLPTADEYLSKKKEMRSMREDLLMHQEKIKDLEGTIVDLKRTVKYKDEMIEAMEKQEANLTSKVAKLEVDLLQQVERVAKLKDSSTLIKVEQDLQQTKQEKELLVSNLDKAKKLLENKHKKQKQMEIKHQSEIKQLEERISQEESSVLALKEELGTTEKELRKVRQTMKEINKQNQDLMEDSMTLRDKVKEAEKLTSAETKKLEQRLLKEMQVCFSDLQSLVQICMEQAEGQDPNMSVLLGVRDKSISFTWPPIHMCMAPSVADSEEEQTGIDGAMLALKHKISSVKDLRQDIDKLREIMSNKYAEEMGENLHCATQ</sequence>
<keyword evidence="4" id="KW-1185">Reference proteome</keyword>
<evidence type="ECO:0000313" key="7">
    <source>
        <dbReference type="RefSeq" id="XP_013385153.1"/>
    </source>
</evidence>
<feature type="coiled-coil region" evidence="1">
    <location>
        <begin position="450"/>
        <end position="509"/>
    </location>
</feature>
<evidence type="ECO:0000256" key="1">
    <source>
        <dbReference type="SAM" id="Coils"/>
    </source>
</evidence>
<evidence type="ECO:0000259" key="3">
    <source>
        <dbReference type="Pfam" id="PF24555"/>
    </source>
</evidence>
<dbReference type="RefSeq" id="XP_013385153.1">
    <property type="nucleotide sequence ID" value="XM_013529699.1"/>
</dbReference>
<name>A0A1S3HGH1_LINAN</name>
<dbReference type="GeneID" id="106155066"/>
<dbReference type="InterPro" id="IPR040210">
    <property type="entry name" value="Cep85/Cep85L"/>
</dbReference>
<dbReference type="STRING" id="7574.A0A1S3HGH1"/>
<evidence type="ECO:0000313" key="6">
    <source>
        <dbReference type="RefSeq" id="XP_013385152.1"/>
    </source>
</evidence>
<dbReference type="OrthoDB" id="5972981at2759"/>
<protein>
    <submittedName>
        <fullName evidence="5 6">Centrosomal protein of 85 kDa isoform X1</fullName>
    </submittedName>
</protein>
<dbReference type="RefSeq" id="XP_013385154.1">
    <property type="nucleotide sequence ID" value="XM_013529700.1"/>
</dbReference>
<dbReference type="Gene3D" id="1.10.287.1490">
    <property type="match status" value="1"/>
</dbReference>
<dbReference type="PANTHER" id="PTHR31075">
    <property type="entry name" value="CENTROSOMAL PROTEIN OF 85 KDA"/>
    <property type="match status" value="1"/>
</dbReference>
<evidence type="ECO:0000313" key="4">
    <source>
        <dbReference type="Proteomes" id="UP000085678"/>
    </source>
</evidence>
<dbReference type="Proteomes" id="UP000085678">
    <property type="component" value="Unplaced"/>
</dbReference>
<feature type="compositionally biased region" description="Polar residues" evidence="2">
    <location>
        <begin position="262"/>
        <end position="273"/>
    </location>
</feature>
<dbReference type="KEGG" id="lak:106155066"/>
<dbReference type="GO" id="GO:0005813">
    <property type="term" value="C:centrosome"/>
    <property type="evidence" value="ECO:0007669"/>
    <property type="project" value="TreeGrafter"/>
</dbReference>
<reference evidence="5 6" key="1">
    <citation type="submission" date="2025-04" db="UniProtKB">
        <authorList>
            <consortium name="RefSeq"/>
        </authorList>
    </citation>
    <scope>IDENTIFICATION</scope>
    <source>
        <tissue evidence="5 6">Gonads</tissue>
    </source>
</reference>
<evidence type="ECO:0000313" key="5">
    <source>
        <dbReference type="RefSeq" id="XP_013385151.1"/>
    </source>
</evidence>
<dbReference type="RefSeq" id="XP_013385152.1">
    <property type="nucleotide sequence ID" value="XM_013529698.1"/>
</dbReference>
<dbReference type="InterPro" id="IPR058190">
    <property type="entry name" value="CC4_CEP85"/>
</dbReference>
<accession>A0A1S3HGH1</accession>
<proteinExistence type="predicted"/>
<feature type="compositionally biased region" description="Polar residues" evidence="2">
    <location>
        <begin position="222"/>
        <end position="237"/>
    </location>
</feature>
<dbReference type="PANTHER" id="PTHR31075:SF4">
    <property type="entry name" value="CENTROSOMAL PROTEIN OF 85 KDA"/>
    <property type="match status" value="1"/>
</dbReference>
<gene>
    <name evidence="5 6 7 8" type="primary">LOC106155066</name>
</gene>
<feature type="coiled-coil region" evidence="1">
    <location>
        <begin position="385"/>
        <end position="412"/>
    </location>
</feature>